<dbReference type="EMBL" id="EQ999977">
    <property type="protein sequence ID" value="EEQ89747.2"/>
    <property type="molecule type" value="Genomic_DNA"/>
</dbReference>
<evidence type="ECO:0000313" key="2">
    <source>
        <dbReference type="Proteomes" id="UP000002039"/>
    </source>
</evidence>
<sequence length="110" mass="12421">MDFPSIASSNNIIPYCKKHWCSLCNEFIAEFPRFVEPGNPTIGLWRWVCSKSPSHAILMEDFAVDRCNERKISHNQSRNAGAEDYLLCFQITAAPSTRLDSPMAHTQMAG</sequence>
<reference evidence="2" key="1">
    <citation type="journal article" date="2015" name="PLoS Genet.">
        <title>The dynamic genome and transcriptome of the human fungal pathogen Blastomyces and close relative Emmonsia.</title>
        <authorList>
            <person name="Munoz J.F."/>
            <person name="Gauthier G.M."/>
            <person name="Desjardins C.A."/>
            <person name="Gallo J.E."/>
            <person name="Holder J."/>
            <person name="Sullivan T.D."/>
            <person name="Marty A.J."/>
            <person name="Carmen J.C."/>
            <person name="Chen Z."/>
            <person name="Ding L."/>
            <person name="Gujja S."/>
            <person name="Magrini V."/>
            <person name="Misas E."/>
            <person name="Mitreva M."/>
            <person name="Priest M."/>
            <person name="Saif S."/>
            <person name="Whiston E.A."/>
            <person name="Young S."/>
            <person name="Zeng Q."/>
            <person name="Goldman W.E."/>
            <person name="Mardis E.R."/>
            <person name="Taylor J.W."/>
            <person name="McEwen J.G."/>
            <person name="Clay O.K."/>
            <person name="Klein B.S."/>
            <person name="Cuomo C.A."/>
        </authorList>
    </citation>
    <scope>NUCLEOTIDE SEQUENCE [LARGE SCALE GENOMIC DNA]</scope>
    <source>
        <strain evidence="2">ER-3 / ATCC MYA-2586</strain>
    </source>
</reference>
<dbReference type="Proteomes" id="UP000002039">
    <property type="component" value="Unassembled WGS sequence"/>
</dbReference>
<dbReference type="RefSeq" id="XP_045276607.1">
    <property type="nucleotide sequence ID" value="XM_045420513.1"/>
</dbReference>
<evidence type="ECO:0000313" key="1">
    <source>
        <dbReference type="EMBL" id="EEQ89747.2"/>
    </source>
</evidence>
<accession>A0ABP2EZK2</accession>
<proteinExistence type="predicted"/>
<organism evidence="1 2">
    <name type="scientific">Ajellomyces dermatitidis (strain ER-3 / ATCC MYA-2586)</name>
    <name type="common">Blastomyces dermatitidis</name>
    <dbReference type="NCBI Taxonomy" id="559297"/>
    <lineage>
        <taxon>Eukaryota</taxon>
        <taxon>Fungi</taxon>
        <taxon>Dikarya</taxon>
        <taxon>Ascomycota</taxon>
        <taxon>Pezizomycotina</taxon>
        <taxon>Eurotiomycetes</taxon>
        <taxon>Eurotiomycetidae</taxon>
        <taxon>Onygenales</taxon>
        <taxon>Ajellomycetaceae</taxon>
        <taxon>Blastomyces</taxon>
    </lineage>
</organism>
<gene>
    <name evidence="1" type="ORF">BDCG_04867</name>
</gene>
<name>A0ABP2EZK2_AJEDR</name>
<keyword evidence="2" id="KW-1185">Reference proteome</keyword>
<protein>
    <submittedName>
        <fullName evidence="1">Uncharacterized protein</fullName>
    </submittedName>
</protein>
<dbReference type="GeneID" id="69026945"/>